<sequence>MQKFHYTLSHSGHPSVLTSIHNGLKFKSKDFPYFGRILRKFNGNLKKLAITKSFKDSQSLVIPIWIFRLIIENGNLNYLKIDIHNKHIHTECLNFLRTDNLQHSKLSYHLKFELSISVVDAVKK</sequence>
<protein>
    <submittedName>
        <fullName evidence="1">Uncharacterized protein</fullName>
    </submittedName>
</protein>
<reference evidence="1" key="1">
    <citation type="journal article" date="2023" name="bioRxiv">
        <title>Scaffold-level genome assemblies of two parasitoid biocontrol wasps reveal the parthenogenesis mechanism and an associated novel virus.</title>
        <authorList>
            <person name="Inwood S."/>
            <person name="Skelly J."/>
            <person name="Guhlin J."/>
            <person name="Harrop T."/>
            <person name="Goldson S."/>
            <person name="Dearden P."/>
        </authorList>
    </citation>
    <scope>NUCLEOTIDE SEQUENCE</scope>
    <source>
        <strain evidence="1">Lincoln</strain>
        <tissue evidence="1">Whole body</tissue>
    </source>
</reference>
<evidence type="ECO:0000313" key="1">
    <source>
        <dbReference type="EMBL" id="KAK0179273.1"/>
    </source>
</evidence>
<reference evidence="1" key="2">
    <citation type="submission" date="2023-03" db="EMBL/GenBank/DDBJ databases">
        <authorList>
            <person name="Inwood S.N."/>
            <person name="Skelly J.G."/>
            <person name="Guhlin J."/>
            <person name="Harrop T.W.R."/>
            <person name="Goldson S.G."/>
            <person name="Dearden P.K."/>
        </authorList>
    </citation>
    <scope>NUCLEOTIDE SEQUENCE</scope>
    <source>
        <strain evidence="1">Lincoln</strain>
        <tissue evidence="1">Whole body</tissue>
    </source>
</reference>
<dbReference type="AlphaFoldDB" id="A0AA39KZ58"/>
<gene>
    <name evidence="1" type="ORF">PV327_005038</name>
</gene>
<name>A0AA39KZ58_MICHY</name>
<keyword evidence="2" id="KW-1185">Reference proteome</keyword>
<organism evidence="1 2">
    <name type="scientific">Microctonus hyperodae</name>
    <name type="common">Parasitoid wasp</name>
    <dbReference type="NCBI Taxonomy" id="165561"/>
    <lineage>
        <taxon>Eukaryota</taxon>
        <taxon>Metazoa</taxon>
        <taxon>Ecdysozoa</taxon>
        <taxon>Arthropoda</taxon>
        <taxon>Hexapoda</taxon>
        <taxon>Insecta</taxon>
        <taxon>Pterygota</taxon>
        <taxon>Neoptera</taxon>
        <taxon>Endopterygota</taxon>
        <taxon>Hymenoptera</taxon>
        <taxon>Apocrita</taxon>
        <taxon>Ichneumonoidea</taxon>
        <taxon>Braconidae</taxon>
        <taxon>Euphorinae</taxon>
        <taxon>Microctonus</taxon>
    </lineage>
</organism>
<dbReference type="EMBL" id="JAQQBR010000003">
    <property type="protein sequence ID" value="KAK0179273.1"/>
    <property type="molecule type" value="Genomic_DNA"/>
</dbReference>
<accession>A0AA39KZ58</accession>
<proteinExistence type="predicted"/>
<dbReference type="Proteomes" id="UP001168972">
    <property type="component" value="Unassembled WGS sequence"/>
</dbReference>
<evidence type="ECO:0000313" key="2">
    <source>
        <dbReference type="Proteomes" id="UP001168972"/>
    </source>
</evidence>
<comment type="caution">
    <text evidence="1">The sequence shown here is derived from an EMBL/GenBank/DDBJ whole genome shotgun (WGS) entry which is preliminary data.</text>
</comment>